<keyword evidence="2" id="KW-0333">Golgi apparatus</keyword>
<evidence type="ECO:0000256" key="2">
    <source>
        <dbReference type="ARBA" id="ARBA00023034"/>
    </source>
</evidence>
<dbReference type="AlphaFoldDB" id="A0A938Y5Y2"/>
<protein>
    <submittedName>
        <fullName evidence="6">GPP34 family phosphoprotein</fullName>
    </submittedName>
</protein>
<keyword evidence="4" id="KW-0472">Membrane</keyword>
<feature type="compositionally biased region" description="Basic residues" evidence="5">
    <location>
        <begin position="102"/>
        <end position="119"/>
    </location>
</feature>
<feature type="compositionally biased region" description="Low complexity" evidence="5">
    <location>
        <begin position="138"/>
        <end position="153"/>
    </location>
</feature>
<name>A0A938Y5Y2_9ACTN</name>
<dbReference type="Proteomes" id="UP000663792">
    <property type="component" value="Unassembled WGS sequence"/>
</dbReference>
<evidence type="ECO:0000256" key="3">
    <source>
        <dbReference type="ARBA" id="ARBA00023121"/>
    </source>
</evidence>
<evidence type="ECO:0000313" key="7">
    <source>
        <dbReference type="Proteomes" id="UP000663792"/>
    </source>
</evidence>
<evidence type="ECO:0000313" key="6">
    <source>
        <dbReference type="EMBL" id="MBM9466651.1"/>
    </source>
</evidence>
<evidence type="ECO:0000256" key="4">
    <source>
        <dbReference type="ARBA" id="ARBA00023136"/>
    </source>
</evidence>
<dbReference type="InterPro" id="IPR038261">
    <property type="entry name" value="GPP34-like_sf"/>
</dbReference>
<organism evidence="6 7">
    <name type="scientific">Nakamurella leprariae</name>
    <dbReference type="NCBI Taxonomy" id="2803911"/>
    <lineage>
        <taxon>Bacteria</taxon>
        <taxon>Bacillati</taxon>
        <taxon>Actinomycetota</taxon>
        <taxon>Actinomycetes</taxon>
        <taxon>Nakamurellales</taxon>
        <taxon>Nakamurellaceae</taxon>
        <taxon>Nakamurella</taxon>
    </lineage>
</organism>
<dbReference type="Pfam" id="PF05719">
    <property type="entry name" value="GPP34"/>
    <property type="match status" value="1"/>
</dbReference>
<evidence type="ECO:0000256" key="5">
    <source>
        <dbReference type="SAM" id="MobiDB-lite"/>
    </source>
</evidence>
<dbReference type="GO" id="GO:0012505">
    <property type="term" value="C:endomembrane system"/>
    <property type="evidence" value="ECO:0007669"/>
    <property type="project" value="UniProtKB-ARBA"/>
</dbReference>
<keyword evidence="7" id="KW-1185">Reference proteome</keyword>
<reference evidence="6" key="1">
    <citation type="submission" date="2021-01" db="EMBL/GenBank/DDBJ databases">
        <title>YIM 132084 draft genome.</title>
        <authorList>
            <person name="An D."/>
        </authorList>
    </citation>
    <scope>NUCLEOTIDE SEQUENCE</scope>
    <source>
        <strain evidence="6">YIM 132084</strain>
    </source>
</reference>
<sequence>MSELLLIEELFLLGHDDETGKMRLALGMPAVLSGALLLDLALRELILVEDDRVTPSGATPDHPVAAAGCRAGTADADPAHRGAARAQAGPGHCSGAAEAGGTRRRRLTHHRRQRPRHAGRGVPHADRHHGDQLRELTGSATASSSGADPSDTGLPATTTVACAQGRSASRKGRSTASQSATICRWAGSSPSRASSRRAATRRSTWIHTDASSRGASDRRTIPVPSTKTVSSPAGTAMEPGRSRSIQARGR</sequence>
<keyword evidence="3" id="KW-0446">Lipid-binding</keyword>
<dbReference type="GO" id="GO:0070273">
    <property type="term" value="F:phosphatidylinositol-4-phosphate binding"/>
    <property type="evidence" value="ECO:0007669"/>
    <property type="project" value="InterPro"/>
</dbReference>
<comment type="caution">
    <text evidence="6">The sequence shown here is derived from an EMBL/GenBank/DDBJ whole genome shotgun (WGS) entry which is preliminary data.</text>
</comment>
<dbReference type="InterPro" id="IPR008628">
    <property type="entry name" value="GPP34-like"/>
</dbReference>
<feature type="region of interest" description="Disordered" evidence="5">
    <location>
        <begin position="71"/>
        <end position="128"/>
    </location>
</feature>
<feature type="compositionally biased region" description="Polar residues" evidence="5">
    <location>
        <begin position="223"/>
        <end position="233"/>
    </location>
</feature>
<feature type="compositionally biased region" description="Polar residues" evidence="5">
    <location>
        <begin position="205"/>
        <end position="214"/>
    </location>
</feature>
<dbReference type="Gene3D" id="1.10.3630.10">
    <property type="entry name" value="yeast vps74-n-term truncation variant domain like"/>
    <property type="match status" value="1"/>
</dbReference>
<dbReference type="GO" id="GO:0005737">
    <property type="term" value="C:cytoplasm"/>
    <property type="evidence" value="ECO:0007669"/>
    <property type="project" value="UniProtKB-ARBA"/>
</dbReference>
<dbReference type="EMBL" id="JAERWK010000007">
    <property type="protein sequence ID" value="MBM9466651.1"/>
    <property type="molecule type" value="Genomic_DNA"/>
</dbReference>
<accession>A0A938Y5Y2</accession>
<comment type="subcellular location">
    <subcellularLocation>
        <location evidence="1">Golgi apparatus membrane</location>
        <topology evidence="1">Peripheral membrane protein</topology>
        <orientation evidence="1">Cytoplasmic side</orientation>
    </subcellularLocation>
</comment>
<proteinExistence type="predicted"/>
<feature type="compositionally biased region" description="Low complexity" evidence="5">
    <location>
        <begin position="184"/>
        <end position="193"/>
    </location>
</feature>
<gene>
    <name evidence="6" type="ORF">JL106_05065</name>
</gene>
<feature type="region of interest" description="Disordered" evidence="5">
    <location>
        <begin position="163"/>
        <end position="250"/>
    </location>
</feature>
<evidence type="ECO:0000256" key="1">
    <source>
        <dbReference type="ARBA" id="ARBA00004255"/>
    </source>
</evidence>
<feature type="region of interest" description="Disordered" evidence="5">
    <location>
        <begin position="138"/>
        <end position="157"/>
    </location>
</feature>